<dbReference type="AlphaFoldDB" id="A0A4Y2JRY3"/>
<reference evidence="2 3" key="1">
    <citation type="journal article" date="2019" name="Sci. Rep.">
        <title>Orb-weaving spider Araneus ventricosus genome elucidates the spidroin gene catalogue.</title>
        <authorList>
            <person name="Kono N."/>
            <person name="Nakamura H."/>
            <person name="Ohtoshi R."/>
            <person name="Moran D.A.P."/>
            <person name="Shinohara A."/>
            <person name="Yoshida Y."/>
            <person name="Fujiwara M."/>
            <person name="Mori M."/>
            <person name="Tomita M."/>
            <person name="Arakawa K."/>
        </authorList>
    </citation>
    <scope>NUCLEOTIDE SEQUENCE [LARGE SCALE GENOMIC DNA]</scope>
</reference>
<dbReference type="Proteomes" id="UP000499080">
    <property type="component" value="Unassembled WGS sequence"/>
</dbReference>
<dbReference type="OrthoDB" id="6463685at2759"/>
<organism evidence="2 3">
    <name type="scientific">Araneus ventricosus</name>
    <name type="common">Orbweaver spider</name>
    <name type="synonym">Epeira ventricosa</name>
    <dbReference type="NCBI Taxonomy" id="182803"/>
    <lineage>
        <taxon>Eukaryota</taxon>
        <taxon>Metazoa</taxon>
        <taxon>Ecdysozoa</taxon>
        <taxon>Arthropoda</taxon>
        <taxon>Chelicerata</taxon>
        <taxon>Arachnida</taxon>
        <taxon>Araneae</taxon>
        <taxon>Araneomorphae</taxon>
        <taxon>Entelegynae</taxon>
        <taxon>Araneoidea</taxon>
        <taxon>Araneidae</taxon>
        <taxon>Araneus</taxon>
    </lineage>
</organism>
<feature type="region of interest" description="Disordered" evidence="1">
    <location>
        <begin position="116"/>
        <end position="159"/>
    </location>
</feature>
<accession>A0A4Y2JRY3</accession>
<sequence length="159" mass="17891">MPADPDSNQHQQTGKSPVTSKEADHRIRDRSPTCLQISDEFAENAIAINKAITLKHSLAEWSRTMRTYPKYDPGFQKVLAEAQKLSHPINSFLTTLGIPLFRLPESTSHLAQITERAKSQRKSEAKRINPAKSHPKIKINLESNKLNSTPKTSPKEKVK</sequence>
<protein>
    <submittedName>
        <fullName evidence="2">Uncharacterized protein</fullName>
    </submittedName>
</protein>
<evidence type="ECO:0000313" key="3">
    <source>
        <dbReference type="Proteomes" id="UP000499080"/>
    </source>
</evidence>
<gene>
    <name evidence="2" type="ORF">AVEN_212542_1</name>
</gene>
<evidence type="ECO:0000256" key="1">
    <source>
        <dbReference type="SAM" id="MobiDB-lite"/>
    </source>
</evidence>
<dbReference type="EMBL" id="BGPR01003774">
    <property type="protein sequence ID" value="GBM92258.1"/>
    <property type="molecule type" value="Genomic_DNA"/>
</dbReference>
<proteinExistence type="predicted"/>
<keyword evidence="3" id="KW-1185">Reference proteome</keyword>
<comment type="caution">
    <text evidence="2">The sequence shown here is derived from an EMBL/GenBank/DDBJ whole genome shotgun (WGS) entry which is preliminary data.</text>
</comment>
<feature type="compositionally biased region" description="Polar residues" evidence="1">
    <location>
        <begin position="1"/>
        <end position="19"/>
    </location>
</feature>
<evidence type="ECO:0000313" key="2">
    <source>
        <dbReference type="EMBL" id="GBM92258.1"/>
    </source>
</evidence>
<feature type="compositionally biased region" description="Basic and acidic residues" evidence="1">
    <location>
        <begin position="116"/>
        <end position="127"/>
    </location>
</feature>
<name>A0A4Y2JRY3_ARAVE</name>
<feature type="compositionally biased region" description="Polar residues" evidence="1">
    <location>
        <begin position="141"/>
        <end position="152"/>
    </location>
</feature>
<feature type="region of interest" description="Disordered" evidence="1">
    <location>
        <begin position="1"/>
        <end position="29"/>
    </location>
</feature>